<dbReference type="WBParaSite" id="Pan_g10689.t1">
    <property type="protein sequence ID" value="Pan_g10689.t1"/>
    <property type="gene ID" value="Pan_g10689"/>
</dbReference>
<protein>
    <submittedName>
        <fullName evidence="3">Recep_L_domain domain-containing protein</fullName>
    </submittedName>
</protein>
<keyword evidence="1" id="KW-0472">Membrane</keyword>
<name>A0A7E4UMY6_PANRE</name>
<feature type="transmembrane region" description="Helical" evidence="1">
    <location>
        <begin position="280"/>
        <end position="307"/>
    </location>
</feature>
<dbReference type="AlphaFoldDB" id="A0A7E4UMY6"/>
<evidence type="ECO:0000313" key="3">
    <source>
        <dbReference type="WBParaSite" id="Pan_g10689.t1"/>
    </source>
</evidence>
<proteinExistence type="predicted"/>
<keyword evidence="2" id="KW-1185">Reference proteome</keyword>
<keyword evidence="1" id="KW-0812">Transmembrane</keyword>
<evidence type="ECO:0000256" key="1">
    <source>
        <dbReference type="SAM" id="Phobius"/>
    </source>
</evidence>
<evidence type="ECO:0000313" key="2">
    <source>
        <dbReference type="Proteomes" id="UP000492821"/>
    </source>
</evidence>
<reference evidence="3" key="2">
    <citation type="submission" date="2020-10" db="UniProtKB">
        <authorList>
            <consortium name="WormBaseParasite"/>
        </authorList>
    </citation>
    <scope>IDENTIFICATION</scope>
</reference>
<sequence>MSAKHAIKPCLENDCVNKASVDCEIPLDTHNYNSLQSSITMAPTNVSVWKRFCSVIKFYLAVIIPGDECLNKDSVDCESYQNVPLFSRATYDQVFITDSDEIYQWASKDTLMFRLFKCFERYSVFRFFLGGLISINPCWRSVLWVDEVINKSEPVEITDTLILHCNSIEIYSKVIPRIRGSYHRLILHGHISWDQIKQLIHPGVKQIRINAKFDMKPDEHDEFVFFIRRHCCGMECKFSVAYEAKCPMDLLKKIYKTFDGSRESHCILHFSRGCDIIHSLLLLVYVFLCYLVIFVPAGFFFFMSFYFELDNDYGVFGFVIFIIDVIVAFCHMVAAPSDVKNNVRDKDFINTMNYLSAP</sequence>
<organism evidence="2 3">
    <name type="scientific">Panagrellus redivivus</name>
    <name type="common">Microworm</name>
    <dbReference type="NCBI Taxonomy" id="6233"/>
    <lineage>
        <taxon>Eukaryota</taxon>
        <taxon>Metazoa</taxon>
        <taxon>Ecdysozoa</taxon>
        <taxon>Nematoda</taxon>
        <taxon>Chromadorea</taxon>
        <taxon>Rhabditida</taxon>
        <taxon>Tylenchina</taxon>
        <taxon>Panagrolaimomorpha</taxon>
        <taxon>Panagrolaimoidea</taxon>
        <taxon>Panagrolaimidae</taxon>
        <taxon>Panagrellus</taxon>
    </lineage>
</organism>
<dbReference type="Proteomes" id="UP000492821">
    <property type="component" value="Unassembled WGS sequence"/>
</dbReference>
<feature type="transmembrane region" description="Helical" evidence="1">
    <location>
        <begin position="313"/>
        <end position="334"/>
    </location>
</feature>
<keyword evidence="1" id="KW-1133">Transmembrane helix</keyword>
<accession>A0A7E4UMY6</accession>
<reference evidence="2" key="1">
    <citation type="journal article" date="2013" name="Genetics">
        <title>The draft genome and transcriptome of Panagrellus redivivus are shaped by the harsh demands of a free-living lifestyle.</title>
        <authorList>
            <person name="Srinivasan J."/>
            <person name="Dillman A.R."/>
            <person name="Macchietto M.G."/>
            <person name="Heikkinen L."/>
            <person name="Lakso M."/>
            <person name="Fracchia K.M."/>
            <person name="Antoshechkin I."/>
            <person name="Mortazavi A."/>
            <person name="Wong G."/>
            <person name="Sternberg P.W."/>
        </authorList>
    </citation>
    <scope>NUCLEOTIDE SEQUENCE [LARGE SCALE GENOMIC DNA]</scope>
    <source>
        <strain evidence="2">MT8872</strain>
    </source>
</reference>